<dbReference type="PANTHER" id="PTHR12599">
    <property type="entry name" value="PTERIN-4-ALPHA-CARBINOLAMINE DEHYDRATASE"/>
    <property type="match status" value="1"/>
</dbReference>
<dbReference type="EMBL" id="CAEZTS010000193">
    <property type="protein sequence ID" value="CAB4592404.1"/>
    <property type="molecule type" value="Genomic_DNA"/>
</dbReference>
<dbReference type="InterPro" id="IPR036428">
    <property type="entry name" value="PCD_sf"/>
</dbReference>
<dbReference type="AlphaFoldDB" id="A0A6J6FZL4"/>
<evidence type="ECO:0000256" key="1">
    <source>
        <dbReference type="ARBA" id="ARBA00001554"/>
    </source>
</evidence>
<comment type="catalytic activity">
    <reaction evidence="1">
        <text>(4aS,6R)-4a-hydroxy-L-erythro-5,6,7,8-tetrahydrobiopterin = (6R)-L-erythro-6,7-dihydrobiopterin + H2O</text>
        <dbReference type="Rhea" id="RHEA:11920"/>
        <dbReference type="ChEBI" id="CHEBI:15377"/>
        <dbReference type="ChEBI" id="CHEBI:15642"/>
        <dbReference type="ChEBI" id="CHEBI:43120"/>
        <dbReference type="EC" id="4.2.1.96"/>
    </reaction>
</comment>
<evidence type="ECO:0000313" key="5">
    <source>
        <dbReference type="EMBL" id="CAB4592404.1"/>
    </source>
</evidence>
<evidence type="ECO:0000256" key="2">
    <source>
        <dbReference type="ARBA" id="ARBA00006472"/>
    </source>
</evidence>
<gene>
    <name evidence="5" type="ORF">UFOPK1722_01707</name>
</gene>
<dbReference type="PANTHER" id="PTHR12599:SF0">
    <property type="entry name" value="PTERIN-4-ALPHA-CARBINOLAMINE DEHYDRATASE"/>
    <property type="match status" value="1"/>
</dbReference>
<name>A0A6J6FZL4_9ZZZZ</name>
<dbReference type="SUPFAM" id="SSF55248">
    <property type="entry name" value="PCD-like"/>
    <property type="match status" value="1"/>
</dbReference>
<accession>A0A6J6FZL4</accession>
<organism evidence="5">
    <name type="scientific">freshwater metagenome</name>
    <dbReference type="NCBI Taxonomy" id="449393"/>
    <lineage>
        <taxon>unclassified sequences</taxon>
        <taxon>metagenomes</taxon>
        <taxon>ecological metagenomes</taxon>
    </lineage>
</organism>
<evidence type="ECO:0000256" key="3">
    <source>
        <dbReference type="ARBA" id="ARBA00013252"/>
    </source>
</evidence>
<protein>
    <recommendedName>
        <fullName evidence="3">4a-hydroxytetrahydrobiopterin dehydratase</fullName>
        <ecNumber evidence="3">4.2.1.96</ecNumber>
    </recommendedName>
</protein>
<reference evidence="5" key="1">
    <citation type="submission" date="2020-05" db="EMBL/GenBank/DDBJ databases">
        <authorList>
            <person name="Chiriac C."/>
            <person name="Salcher M."/>
            <person name="Ghai R."/>
            <person name="Kavagutti S V."/>
        </authorList>
    </citation>
    <scope>NUCLEOTIDE SEQUENCE</scope>
</reference>
<sequence length="111" mass="12432">MHHFNSGWFNVNVTSVGEEGNGGGTNLSGWAEDAAGLHRDFQFPDFTTAWRFMGLVAVEAERTDHHPDWSNSYNRVSITLISHDVGKVTGRDRRLAALIDEIHHTVSVEDR</sequence>
<dbReference type="GO" id="GO:0006729">
    <property type="term" value="P:tetrahydrobiopterin biosynthetic process"/>
    <property type="evidence" value="ECO:0007669"/>
    <property type="project" value="InterPro"/>
</dbReference>
<dbReference type="Pfam" id="PF01329">
    <property type="entry name" value="Pterin_4a"/>
    <property type="match status" value="1"/>
</dbReference>
<dbReference type="EC" id="4.2.1.96" evidence="3"/>
<comment type="similarity">
    <text evidence="2">Belongs to the pterin-4-alpha-carbinolamine dehydratase family.</text>
</comment>
<dbReference type="Gene3D" id="3.30.1360.20">
    <property type="entry name" value="Transcriptional coactivator/pterin dehydratase"/>
    <property type="match status" value="1"/>
</dbReference>
<dbReference type="GO" id="GO:0008124">
    <property type="term" value="F:4-alpha-hydroxytetrahydrobiopterin dehydratase activity"/>
    <property type="evidence" value="ECO:0007669"/>
    <property type="project" value="UniProtKB-EC"/>
</dbReference>
<dbReference type="InterPro" id="IPR001533">
    <property type="entry name" value="Pterin_deHydtase"/>
</dbReference>
<keyword evidence="4" id="KW-0456">Lyase</keyword>
<proteinExistence type="inferred from homology"/>
<evidence type="ECO:0000256" key="4">
    <source>
        <dbReference type="ARBA" id="ARBA00023239"/>
    </source>
</evidence>